<name>A0A3P3XFF5_9SPIR</name>
<dbReference type="EMBL" id="FWDM01000002">
    <property type="protein sequence ID" value="SLM09871.1"/>
    <property type="molecule type" value="Genomic_DNA"/>
</dbReference>
<dbReference type="Pfam" id="PF20586">
    <property type="entry name" value="DUF6788"/>
    <property type="match status" value="1"/>
</dbReference>
<dbReference type="AlphaFoldDB" id="A0A3P3XFF5"/>
<gene>
    <name evidence="3" type="ORF">SPIROBIBN47_100101</name>
</gene>
<dbReference type="InterPro" id="IPR046738">
    <property type="entry name" value="DUF6788"/>
</dbReference>
<evidence type="ECO:0000313" key="3">
    <source>
        <dbReference type="EMBL" id="SLM09871.1"/>
    </source>
</evidence>
<keyword evidence="1" id="KW-0175">Coiled coil</keyword>
<feature type="coiled-coil region" evidence="1">
    <location>
        <begin position="82"/>
        <end position="116"/>
    </location>
</feature>
<organism evidence="3">
    <name type="scientific">uncultured spirochete</name>
    <dbReference type="NCBI Taxonomy" id="156406"/>
    <lineage>
        <taxon>Bacteria</taxon>
        <taxon>Pseudomonadati</taxon>
        <taxon>Spirochaetota</taxon>
        <taxon>Spirochaetia</taxon>
        <taxon>Spirochaetales</taxon>
        <taxon>environmental samples</taxon>
    </lineage>
</organism>
<protein>
    <recommendedName>
        <fullName evidence="2">DUF6788 domain-containing protein</fullName>
    </recommendedName>
</protein>
<proteinExistence type="predicted"/>
<evidence type="ECO:0000256" key="1">
    <source>
        <dbReference type="SAM" id="Coils"/>
    </source>
</evidence>
<accession>A0A3P3XFF5</accession>
<evidence type="ECO:0000259" key="2">
    <source>
        <dbReference type="Pfam" id="PF20586"/>
    </source>
</evidence>
<feature type="domain" description="DUF6788" evidence="2">
    <location>
        <begin position="24"/>
        <end position="75"/>
    </location>
</feature>
<sequence>MRISRILIWYRMESVIQALLYEEKMLHNRLQRLENECASRPKGSIILKRRFHMVYAYLQWREGEKVVSRYLGKSDSWKCRSMQAKIIERRKYEQEMREVQNKLKKIHHLLEEAKKLG</sequence>
<reference evidence="3" key="1">
    <citation type="submission" date="2017-02" db="EMBL/GenBank/DDBJ databases">
        <authorList>
            <person name="Regsiter A."/>
            <person name="William W."/>
        </authorList>
    </citation>
    <scope>NUCLEOTIDE SEQUENCE</scope>
    <source>
        <strain evidence="3">Bib</strain>
    </source>
</reference>